<organism evidence="1">
    <name type="scientific">Arabidopsis thaliana</name>
    <name type="common">Mouse-ear cress</name>
    <dbReference type="NCBI Taxonomy" id="3702"/>
    <lineage>
        <taxon>Eukaryota</taxon>
        <taxon>Viridiplantae</taxon>
        <taxon>Streptophyta</taxon>
        <taxon>Embryophyta</taxon>
        <taxon>Tracheophyta</taxon>
        <taxon>Spermatophyta</taxon>
        <taxon>Magnoliopsida</taxon>
        <taxon>eudicotyledons</taxon>
        <taxon>Gunneridae</taxon>
        <taxon>Pentapetalae</taxon>
        <taxon>rosids</taxon>
        <taxon>malvids</taxon>
        <taxon>Brassicales</taxon>
        <taxon>Brassicaceae</taxon>
        <taxon>Camelineae</taxon>
        <taxon>Arabidopsis</taxon>
    </lineage>
</organism>
<protein>
    <submittedName>
        <fullName evidence="1">Uncharacterized protein</fullName>
    </submittedName>
</protein>
<accession>Q9LS66</accession>
<proteinExistence type="predicted"/>
<reference evidence="1" key="1">
    <citation type="journal article" date="2000" name="DNA Res.">
        <title>Structural analysis of Arabidopsis thaliana chromosome 3. I. Sequence features of the regions of 4,504,864 bp covered by sixty P1 and TAC clones.</title>
        <authorList>
            <person name="Sato S."/>
            <person name="Nakamura Y."/>
            <person name="Kaneko T."/>
            <person name="Katoh T."/>
            <person name="Asamizu E."/>
            <person name="Tabata S."/>
        </authorList>
    </citation>
    <scope>NUCLEOTIDE SEQUENCE [LARGE SCALE GENOMIC DNA]</scope>
</reference>
<dbReference type="EMBL" id="AB026657">
    <property type="protein sequence ID" value="BAB01825.1"/>
    <property type="molecule type" value="Genomic_DNA"/>
</dbReference>
<name>Q9LS66_ARATH</name>
<sequence>MFGYSIIKKSQVSKIYFTFMSKTSLTTLVTFNTHLLYRHIVTILLSNLLYIYIQVNIIDTIMNYVIVSSLQYYICMPSTDPSMCMPSTDPSMFTYFNNNIQTRTEITTRIEKLSAIVEVTVTAVVTLEATLEAVVTLEATTKS</sequence>
<reference key="2">
    <citation type="journal article" date="2000" name="Nature">
        <title>Sequence and analysis of chromosome 3 of the plant Arabidopsis thaliana.</title>
        <authorList>
            <consortium name="European Union Chromosome 3 Arabidopsis Sequencing Consortium"/>
            <consortium name="Institute for Genomic Research"/>
            <consortium name="Kazusa DNA Research Institute"/>
            <person name="Salanoubat M."/>
            <person name="Lemcke K."/>
            <person name="Rieger M."/>
            <person name="Ansorge W."/>
            <person name="Unseld M."/>
            <person name="Fartmann B."/>
            <person name="Valle G."/>
            <person name="Blocker H."/>
            <person name="Perez-Alonso M."/>
            <person name="Obermaier B."/>
            <person name="Delseny M."/>
            <person name="Boutry M."/>
            <person name="Grivell L.A."/>
            <person name="Mache R."/>
            <person name="Puigdomenech P."/>
            <person name="De Simone V."/>
            <person name="Choisne N."/>
            <person name="Artiguenave F."/>
            <person name="Robert C."/>
            <person name="Brottier P."/>
            <person name="Wincker P."/>
            <person name="Cattolico L."/>
            <person name="Weissenbach J."/>
            <person name="Saurin W."/>
            <person name="Quetier F."/>
            <person name="Schafer M."/>
            <person name="Muller-Auer S."/>
            <person name="Gabel C."/>
            <person name="Fuchs M."/>
            <person name="Benes V."/>
            <person name="Wurmbach E."/>
            <person name="Drzonek H."/>
            <person name="Erfle H."/>
            <person name="Jordan N."/>
            <person name="Bangert S."/>
            <person name="Wiedelmann R."/>
            <person name="Kranz H."/>
            <person name="Voss H."/>
            <person name="Holland R."/>
            <person name="Brandt P."/>
            <person name="Nyakatura G."/>
            <person name="Vezzi A."/>
            <person name="D'Angelo M."/>
            <person name="Pallavicini A."/>
            <person name="Toppo S."/>
            <person name="Simionati B."/>
            <person name="Conrad A."/>
            <person name="Hornischer K."/>
            <person name="Kauer G."/>
            <person name="Lohnert T.H."/>
            <person name="Nordsiek G."/>
            <person name="Reichelt J."/>
            <person name="Scharfe M."/>
            <person name="Schon O."/>
            <person name="Bargues M."/>
            <person name="Terol J."/>
            <person name="Climent J."/>
            <person name="Navarro P."/>
            <person name="Collado C."/>
            <person name="Perez-Perez A."/>
            <person name="Ottenwalder B."/>
            <person name="Duchemin D."/>
            <person name="Cooke R."/>
            <person name="Laudie M."/>
            <person name="Berger-Llauro C."/>
            <person name="Purnelle B."/>
            <person name="Masuy D."/>
            <person name="de Haan M."/>
            <person name="Maarse A.C."/>
            <person name="Alcaraz J.P."/>
            <person name="Cottet A."/>
            <person name="Casacuberta E."/>
            <person name="Monfort A."/>
            <person name="Argiriou A."/>
            <person name="flores M."/>
            <person name="Liguori R."/>
            <person name="Vitale D."/>
            <person name="Mannhaupt G."/>
            <person name="Haase D."/>
            <person name="Schoof H."/>
            <person name="Rudd S."/>
            <person name="Zaccaria P."/>
            <person name="Mewes H.W."/>
            <person name="Mayer K.F."/>
            <person name="Kaul S."/>
            <person name="Town C.D."/>
            <person name="Koo H.L."/>
            <person name="Tallon L.J."/>
            <person name="Jenkins J."/>
            <person name="Rooney T."/>
            <person name="Rizzo M."/>
            <person name="Walts A."/>
            <person name="Utterback T."/>
            <person name="Fujii C.Y."/>
            <person name="Shea T.P."/>
            <person name="Creasy T.H."/>
            <person name="Haas B."/>
            <person name="Maiti R."/>
            <person name="Wu D."/>
            <person name="Peterson J."/>
            <person name="Van Aken S."/>
            <person name="Pai G."/>
            <person name="Militscher J."/>
            <person name="Sellers P."/>
            <person name="Gill J.E."/>
            <person name="Feldblyum T.V."/>
            <person name="Preuss D."/>
            <person name="Lin X."/>
            <person name="Nierman W.C."/>
            <person name="Salzberg S.L."/>
            <person name="White O."/>
            <person name="Venter J.C."/>
            <person name="Fraser C.M."/>
            <person name="Kaneko T."/>
            <person name="Nakamura Y."/>
            <person name="Sato S."/>
            <person name="Kato T."/>
            <person name="Asamizu E."/>
            <person name="Sasamoto S."/>
            <person name="Kimura T."/>
            <person name="Idesawa K."/>
            <person name="Kawashima K."/>
            <person name="Kishida Y."/>
            <person name="Kiyokawa C."/>
            <person name="Kohara M."/>
            <person name="Matsumoto M."/>
            <person name="Matsuno A."/>
            <person name="Muraki A."/>
            <person name="Nakayama S."/>
            <person name="Nakazaki N."/>
            <person name="Shinpo S."/>
            <person name="Takeuchi C."/>
            <person name="Wada T."/>
            <person name="Watanabe A."/>
            <person name="Yamada M."/>
            <person name="Yasuda M."/>
            <person name="Tabata S."/>
        </authorList>
    </citation>
    <scope>NUCLEOTIDE SEQUENCE [LARGE SCALE GENOMIC DNA]</scope>
    <source>
        <strain>cv. Columbia</strain>
    </source>
</reference>
<evidence type="ECO:0000313" key="1">
    <source>
        <dbReference type="EMBL" id="BAB01825.1"/>
    </source>
</evidence>
<dbReference type="AlphaFoldDB" id="Q9LS66"/>